<dbReference type="SUPFAM" id="SSF54631">
    <property type="entry name" value="CBS-domain pair"/>
    <property type="match status" value="1"/>
</dbReference>
<feature type="transmembrane region" description="Helical" evidence="10">
    <location>
        <begin position="195"/>
        <end position="220"/>
    </location>
</feature>
<dbReference type="InterPro" id="IPR001807">
    <property type="entry name" value="ClC"/>
</dbReference>
<keyword evidence="7" id="KW-0869">Chloride channel</keyword>
<evidence type="ECO:0000313" key="11">
    <source>
        <dbReference type="EMBL" id="HEB95227.1"/>
    </source>
</evidence>
<feature type="transmembrane region" description="Helical" evidence="10">
    <location>
        <begin position="310"/>
        <end position="336"/>
    </location>
</feature>
<dbReference type="GO" id="GO:0005254">
    <property type="term" value="F:chloride channel activity"/>
    <property type="evidence" value="ECO:0007669"/>
    <property type="project" value="UniProtKB-KW"/>
</dbReference>
<feature type="transmembrane region" description="Helical" evidence="10">
    <location>
        <begin position="232"/>
        <end position="250"/>
    </location>
</feature>
<evidence type="ECO:0000256" key="3">
    <source>
        <dbReference type="ARBA" id="ARBA00022692"/>
    </source>
</evidence>
<dbReference type="PANTHER" id="PTHR43427:SF6">
    <property type="entry name" value="CHLORIDE CHANNEL PROTEIN CLC-E"/>
    <property type="match status" value="1"/>
</dbReference>
<comment type="caution">
    <text evidence="11">The sequence shown here is derived from an EMBL/GenBank/DDBJ whole genome shotgun (WGS) entry which is preliminary data.</text>
</comment>
<keyword evidence="8" id="KW-0868">Chloride</keyword>
<dbReference type="InterPro" id="IPR046342">
    <property type="entry name" value="CBS_dom_sf"/>
</dbReference>
<keyword evidence="3 10" id="KW-0812">Transmembrane</keyword>
<feature type="transmembrane region" description="Helical" evidence="10">
    <location>
        <begin position="49"/>
        <end position="77"/>
    </location>
</feature>
<keyword evidence="4 10" id="KW-1133">Transmembrane helix</keyword>
<keyword evidence="6 10" id="KW-0472">Membrane</keyword>
<evidence type="ECO:0000256" key="5">
    <source>
        <dbReference type="ARBA" id="ARBA00023065"/>
    </source>
</evidence>
<name>A0A831W9K2_9GAMM</name>
<feature type="transmembrane region" description="Helical" evidence="10">
    <location>
        <begin position="444"/>
        <end position="460"/>
    </location>
</feature>
<dbReference type="GO" id="GO:0034707">
    <property type="term" value="C:chloride channel complex"/>
    <property type="evidence" value="ECO:0007669"/>
    <property type="project" value="UniProtKB-KW"/>
</dbReference>
<dbReference type="EMBL" id="DRKP01000024">
    <property type="protein sequence ID" value="HEB95227.1"/>
    <property type="molecule type" value="Genomic_DNA"/>
</dbReference>
<dbReference type="Gene3D" id="1.10.3080.10">
    <property type="entry name" value="Clc chloride channel"/>
    <property type="match status" value="1"/>
</dbReference>
<evidence type="ECO:0000256" key="7">
    <source>
        <dbReference type="ARBA" id="ARBA00023173"/>
    </source>
</evidence>
<dbReference type="AlphaFoldDB" id="A0A831W9K2"/>
<protein>
    <submittedName>
        <fullName evidence="11">Chloride channel protein</fullName>
    </submittedName>
</protein>
<dbReference type="InterPro" id="IPR014743">
    <property type="entry name" value="Cl-channel_core"/>
</dbReference>
<dbReference type="PANTHER" id="PTHR43427">
    <property type="entry name" value="CHLORIDE CHANNEL PROTEIN CLC-E"/>
    <property type="match status" value="1"/>
</dbReference>
<dbReference type="Pfam" id="PF00654">
    <property type="entry name" value="Voltage_CLC"/>
    <property type="match status" value="1"/>
</dbReference>
<feature type="transmembrane region" description="Helical" evidence="10">
    <location>
        <begin position="356"/>
        <end position="374"/>
    </location>
</feature>
<feature type="transmembrane region" description="Helical" evidence="10">
    <location>
        <begin position="271"/>
        <end position="298"/>
    </location>
</feature>
<keyword evidence="9" id="KW-0407">Ion channel</keyword>
<proteinExistence type="predicted"/>
<dbReference type="Proteomes" id="UP000886251">
    <property type="component" value="Unassembled WGS sequence"/>
</dbReference>
<comment type="subcellular location">
    <subcellularLocation>
        <location evidence="1">Membrane</location>
        <topology evidence="1">Multi-pass membrane protein</topology>
    </subcellularLocation>
</comment>
<dbReference type="SUPFAM" id="SSF81340">
    <property type="entry name" value="Clc chloride channel"/>
    <property type="match status" value="1"/>
</dbReference>
<feature type="transmembrane region" description="Helical" evidence="10">
    <location>
        <begin position="412"/>
        <end position="438"/>
    </location>
</feature>
<gene>
    <name evidence="11" type="ORF">ENI96_02195</name>
</gene>
<feature type="transmembrane region" description="Helical" evidence="10">
    <location>
        <begin position="97"/>
        <end position="117"/>
    </location>
</feature>
<evidence type="ECO:0000256" key="1">
    <source>
        <dbReference type="ARBA" id="ARBA00004141"/>
    </source>
</evidence>
<dbReference type="CDD" id="cd00400">
    <property type="entry name" value="Voltage_gated_ClC"/>
    <property type="match status" value="1"/>
</dbReference>
<evidence type="ECO:0000256" key="9">
    <source>
        <dbReference type="ARBA" id="ARBA00023303"/>
    </source>
</evidence>
<reference evidence="11" key="1">
    <citation type="journal article" date="2020" name="mSystems">
        <title>Genome- and Community-Level Interaction Insights into Carbon Utilization and Element Cycling Functions of Hydrothermarchaeota in Hydrothermal Sediment.</title>
        <authorList>
            <person name="Zhou Z."/>
            <person name="Liu Y."/>
            <person name="Xu W."/>
            <person name="Pan J."/>
            <person name="Luo Z.H."/>
            <person name="Li M."/>
        </authorList>
    </citation>
    <scope>NUCLEOTIDE SEQUENCE [LARGE SCALE GENOMIC DNA]</scope>
    <source>
        <strain evidence="11">HyVt-443</strain>
    </source>
</reference>
<evidence type="ECO:0000256" key="4">
    <source>
        <dbReference type="ARBA" id="ARBA00022989"/>
    </source>
</evidence>
<dbReference type="InterPro" id="IPR050368">
    <property type="entry name" value="ClC-type_chloride_channel"/>
</dbReference>
<evidence type="ECO:0000256" key="2">
    <source>
        <dbReference type="ARBA" id="ARBA00022448"/>
    </source>
</evidence>
<dbReference type="PRINTS" id="PR00762">
    <property type="entry name" value="CLCHANNEL"/>
</dbReference>
<sequence length="609" mass="64489">MGGLTIRTLFQGRLSRPGRTPGGPAGDPPPKHSTIVDIAEYKPKKLGGLFLVSILIGLLGGLFSWLFRLLIGAIHNLAFQGEWSLHYDANLHTPASYLGWLIILVPVLGGLVVVYLIRNYAPEAKGHGVPEVMNAIYHKGGVIPGNVSIVKALASAITIGTGGSLGREGPIVQISSAFSSVLGQWLKVPPKQRNLFIACGASAGIAATFNAPLGGILFSIELLMVTVNSRTILPVAISTVIGASTGRILIGNEPAFVIPAVQAPLSETSSMLITLLAIPMGALIGLFSLLFIKGIYFAEDLFDERFANPYLRHVVGTLLLGILFYLLLVYSGHYYVQGVGYAAIQDVLWDAISSPWLLLALIVLKLLATCLTIGSGGSGGVFSPSLFLGALSGALFSKIIALLLPGLAVEPIVFVVAGMAAMVSATTSAPLTAAIIVYEMTLDYGAVLPIMAAVGVAYAVRRHFLVDDIYTLKLRRRGQLIPEGLTTDIKSHILIDKVVEACGFCQEHDKVTAKGGIVCVLKGDEVINVLDLDNSYLREELPASEIEAKEFVVIPAGITIADAIHHLKEAHTGVALVTSDGHARKSSILGAVTTRSLIRVIAHTASQLR</sequence>
<evidence type="ECO:0000313" key="12">
    <source>
        <dbReference type="Proteomes" id="UP000886251"/>
    </source>
</evidence>
<evidence type="ECO:0000256" key="10">
    <source>
        <dbReference type="SAM" id="Phobius"/>
    </source>
</evidence>
<evidence type="ECO:0000256" key="6">
    <source>
        <dbReference type="ARBA" id="ARBA00023136"/>
    </source>
</evidence>
<evidence type="ECO:0000256" key="8">
    <source>
        <dbReference type="ARBA" id="ARBA00023214"/>
    </source>
</evidence>
<keyword evidence="2" id="KW-0813">Transport</keyword>
<accession>A0A831W9K2</accession>
<keyword evidence="5" id="KW-0406">Ion transport</keyword>
<feature type="transmembrane region" description="Helical" evidence="10">
    <location>
        <begin position="386"/>
        <end position="405"/>
    </location>
</feature>
<organism evidence="11 12">
    <name type="scientific">Sedimenticola thiotaurini</name>
    <dbReference type="NCBI Taxonomy" id="1543721"/>
    <lineage>
        <taxon>Bacteria</taxon>
        <taxon>Pseudomonadati</taxon>
        <taxon>Pseudomonadota</taxon>
        <taxon>Gammaproteobacteria</taxon>
        <taxon>Chromatiales</taxon>
        <taxon>Sedimenticolaceae</taxon>
        <taxon>Sedimenticola</taxon>
    </lineage>
</organism>